<comment type="caution">
    <text evidence="1">The sequence shown here is derived from an EMBL/GenBank/DDBJ whole genome shotgun (WGS) entry which is preliminary data.</text>
</comment>
<dbReference type="Proteomes" id="UP001275440">
    <property type="component" value="Unassembled WGS sequence"/>
</dbReference>
<keyword evidence="2" id="KW-1185">Reference proteome</keyword>
<proteinExistence type="predicted"/>
<sequence length="140" mass="14440">MSTTNESPAAITDWAPGLPLAVAIPAAALEEIAEALTSTGGYWYTTINTADAVFDFTAEGDWEHPAPGIVASAYLNITAPGCHYFAATVTRPQCQALAAALADSCPCTVPMTAFGDDGLLESELGRPLLVPVVFEAAHSG</sequence>
<reference evidence="1 2" key="1">
    <citation type="submission" date="2019-10" db="EMBL/GenBank/DDBJ databases">
        <title>Draft Genome Assembly of Rhodococcus zopfii DSM44189.</title>
        <authorList>
            <person name="Sutton J.M."/>
            <person name="Akob D.M."/>
            <person name="Bushman T.J."/>
        </authorList>
    </citation>
    <scope>NUCLEOTIDE SEQUENCE [LARGE SCALE GENOMIC DNA]</scope>
    <source>
        <strain evidence="1 2">DSM 44189</strain>
    </source>
</reference>
<protein>
    <submittedName>
        <fullName evidence="1">Uncharacterized protein</fullName>
    </submittedName>
</protein>
<gene>
    <name evidence="1" type="ORF">F8M49_21710</name>
</gene>
<name>A0ABU3WTL4_9NOCA</name>
<evidence type="ECO:0000313" key="2">
    <source>
        <dbReference type="Proteomes" id="UP001275440"/>
    </source>
</evidence>
<organism evidence="1 2">
    <name type="scientific">Rhodococcus zopfii</name>
    <dbReference type="NCBI Taxonomy" id="43772"/>
    <lineage>
        <taxon>Bacteria</taxon>
        <taxon>Bacillati</taxon>
        <taxon>Actinomycetota</taxon>
        <taxon>Actinomycetes</taxon>
        <taxon>Mycobacteriales</taxon>
        <taxon>Nocardiaceae</taxon>
        <taxon>Rhodococcus</taxon>
    </lineage>
</organism>
<accession>A0ABU3WTL4</accession>
<dbReference type="EMBL" id="WBMO01000003">
    <property type="protein sequence ID" value="MDV2477328.1"/>
    <property type="molecule type" value="Genomic_DNA"/>
</dbReference>
<evidence type="ECO:0000313" key="1">
    <source>
        <dbReference type="EMBL" id="MDV2477328.1"/>
    </source>
</evidence>